<comment type="subcellular location">
    <subcellularLocation>
        <location evidence="1">Cell inner membrane</location>
    </subcellularLocation>
</comment>
<feature type="domain" description="Mce/MlaD" evidence="9">
    <location>
        <begin position="300"/>
        <end position="387"/>
    </location>
</feature>
<feature type="domain" description="Mce/MlaD" evidence="9">
    <location>
        <begin position="162"/>
        <end position="222"/>
    </location>
</feature>
<organism evidence="10 11">
    <name type="scientific">Haloferula sargassicola</name>
    <dbReference type="NCBI Taxonomy" id="490096"/>
    <lineage>
        <taxon>Bacteria</taxon>
        <taxon>Pseudomonadati</taxon>
        <taxon>Verrucomicrobiota</taxon>
        <taxon>Verrucomicrobiia</taxon>
        <taxon>Verrucomicrobiales</taxon>
        <taxon>Verrucomicrobiaceae</taxon>
        <taxon>Haloferula</taxon>
    </lineage>
</organism>
<name>A0ABP9UPU9_9BACT</name>
<keyword evidence="5 8" id="KW-1133">Transmembrane helix</keyword>
<gene>
    <name evidence="10" type="primary">pqiB</name>
    <name evidence="10" type="ORF">Hsar01_02510</name>
</gene>
<comment type="caution">
    <text evidence="10">The sequence shown here is derived from an EMBL/GenBank/DDBJ whole genome shotgun (WGS) entry which is preliminary data.</text>
</comment>
<dbReference type="RefSeq" id="WP_353567395.1">
    <property type="nucleotide sequence ID" value="NZ_BAABRI010000013.1"/>
</dbReference>
<evidence type="ECO:0000256" key="3">
    <source>
        <dbReference type="ARBA" id="ARBA00022519"/>
    </source>
</evidence>
<evidence type="ECO:0000256" key="5">
    <source>
        <dbReference type="ARBA" id="ARBA00022989"/>
    </source>
</evidence>
<dbReference type="Pfam" id="PF02470">
    <property type="entry name" value="MlaD"/>
    <property type="match status" value="3"/>
</dbReference>
<evidence type="ECO:0000256" key="4">
    <source>
        <dbReference type="ARBA" id="ARBA00022692"/>
    </source>
</evidence>
<dbReference type="InterPro" id="IPR051800">
    <property type="entry name" value="PqiA-PqiB_transport"/>
</dbReference>
<evidence type="ECO:0000313" key="11">
    <source>
        <dbReference type="Proteomes" id="UP001476282"/>
    </source>
</evidence>
<dbReference type="EMBL" id="BAABRI010000013">
    <property type="protein sequence ID" value="GAA5483280.1"/>
    <property type="molecule type" value="Genomic_DNA"/>
</dbReference>
<evidence type="ECO:0000256" key="8">
    <source>
        <dbReference type="SAM" id="Phobius"/>
    </source>
</evidence>
<protein>
    <submittedName>
        <fullName evidence="10">Intermembrane transport protein PqiB</fullName>
    </submittedName>
</protein>
<feature type="region of interest" description="Disordered" evidence="7">
    <location>
        <begin position="529"/>
        <end position="552"/>
    </location>
</feature>
<sequence length="552" mass="59955">MTEEEDKEIREHRPAVRTRRRISSVWVVPLIALALAGWLMWKNNVDRGPLVSVQFETAEGIAAGKTELRCRSVPIGMVEQVQLTKELKTVVQVRVKPSYGDLLRDDSRFWVVRPRVSTSNVSGLGTLITGAYIELDPGTDEEHGTDFVGLEEPPVTSQSVPGLRLTLVADEAGSLAAGSPISYLGFEVGKVERRILSIKEERVEFRILIRERYASLVHKGTRFWNTSGFDVTAGADGFKFRTPSVQTLVSGGATFGTTDELMDTPPAEDGDVFVLYDDESSAEDAHFIADTKALLMFNESIRGLQRAATVEFRGVPIGRVTDISFKLASSGDARIPVSIELESQILRNALNLDPGSDFDVAAAVRKGLHAELTSASLLTGSLYVSLDIDPQQAPEDVEVVNQVAVIPSSAGGLNQIEARLNGILAKIEALPLDETLDKFGNAADETAITVAEARDTLASIEETVAEAKSILASDSTRNLTAELNKTLAELQKSVNSLGPEGSVQGDLRRALDEFRAAARSFDNLSQTVDENPNSLLFGREDSGNPIPRARRR</sequence>
<dbReference type="Proteomes" id="UP001476282">
    <property type="component" value="Unassembled WGS sequence"/>
</dbReference>
<reference evidence="10 11" key="1">
    <citation type="submission" date="2024-02" db="EMBL/GenBank/DDBJ databases">
        <title>Haloferula sargassicola NBRC 104335.</title>
        <authorList>
            <person name="Ichikawa N."/>
            <person name="Katano-Makiyama Y."/>
            <person name="Hidaka K."/>
        </authorList>
    </citation>
    <scope>NUCLEOTIDE SEQUENCE [LARGE SCALE GENOMIC DNA]</scope>
    <source>
        <strain evidence="10 11">NBRC 104335</strain>
    </source>
</reference>
<proteinExistence type="predicted"/>
<evidence type="ECO:0000256" key="2">
    <source>
        <dbReference type="ARBA" id="ARBA00022475"/>
    </source>
</evidence>
<evidence type="ECO:0000313" key="10">
    <source>
        <dbReference type="EMBL" id="GAA5483280.1"/>
    </source>
</evidence>
<evidence type="ECO:0000259" key="9">
    <source>
        <dbReference type="Pfam" id="PF02470"/>
    </source>
</evidence>
<keyword evidence="2" id="KW-1003">Cell membrane</keyword>
<feature type="domain" description="Mce/MlaD" evidence="9">
    <location>
        <begin position="48"/>
        <end position="138"/>
    </location>
</feature>
<keyword evidence="11" id="KW-1185">Reference proteome</keyword>
<accession>A0ABP9UPU9</accession>
<feature type="transmembrane region" description="Helical" evidence="8">
    <location>
        <begin position="21"/>
        <end position="41"/>
    </location>
</feature>
<dbReference type="PANTHER" id="PTHR30462">
    <property type="entry name" value="INTERMEMBRANE TRANSPORT PROTEIN PQIB-RELATED"/>
    <property type="match status" value="1"/>
</dbReference>
<evidence type="ECO:0000256" key="1">
    <source>
        <dbReference type="ARBA" id="ARBA00004533"/>
    </source>
</evidence>
<dbReference type="InterPro" id="IPR003399">
    <property type="entry name" value="Mce/MlaD"/>
</dbReference>
<evidence type="ECO:0000256" key="7">
    <source>
        <dbReference type="SAM" id="MobiDB-lite"/>
    </source>
</evidence>
<keyword evidence="6 8" id="KW-0472">Membrane</keyword>
<keyword evidence="4 8" id="KW-0812">Transmembrane</keyword>
<dbReference type="PANTHER" id="PTHR30462:SF0">
    <property type="entry name" value="INTERMEMBRANE TRANSPORT PROTEIN YEBT"/>
    <property type="match status" value="1"/>
</dbReference>
<evidence type="ECO:0000256" key="6">
    <source>
        <dbReference type="ARBA" id="ARBA00023136"/>
    </source>
</evidence>
<keyword evidence="3" id="KW-0997">Cell inner membrane</keyword>